<dbReference type="RefSeq" id="WP_157567838.1">
    <property type="nucleotide sequence ID" value="NZ_WQKZ01000004.1"/>
</dbReference>
<protein>
    <submittedName>
        <fullName evidence="1">Uncharacterized protein</fullName>
    </submittedName>
</protein>
<organism evidence="1 2">
    <name type="scientific">Hymenobacter ginkgonis</name>
    <dbReference type="NCBI Taxonomy" id="2682976"/>
    <lineage>
        <taxon>Bacteria</taxon>
        <taxon>Pseudomonadati</taxon>
        <taxon>Bacteroidota</taxon>
        <taxon>Cytophagia</taxon>
        <taxon>Cytophagales</taxon>
        <taxon>Hymenobacteraceae</taxon>
        <taxon>Hymenobacter</taxon>
    </lineage>
</organism>
<name>A0A7K1TI49_9BACT</name>
<sequence>MPTSAKPLPQDVPTLTVYRSSLVNLNGEATRRTHGPHAHVDLLPPARKGDCWRLDRRAGSPYRLHGSTDRGHLRFRALYRSNLLFADQPAEVTALRFVLAPDPDSPELFRLQVA</sequence>
<dbReference type="EMBL" id="WQKZ01000004">
    <property type="protein sequence ID" value="MVN78085.1"/>
    <property type="molecule type" value="Genomic_DNA"/>
</dbReference>
<evidence type="ECO:0000313" key="1">
    <source>
        <dbReference type="EMBL" id="MVN78085.1"/>
    </source>
</evidence>
<comment type="caution">
    <text evidence="1">The sequence shown here is derived from an EMBL/GenBank/DDBJ whole genome shotgun (WGS) entry which is preliminary data.</text>
</comment>
<dbReference type="Proteomes" id="UP000441336">
    <property type="component" value="Unassembled WGS sequence"/>
</dbReference>
<dbReference type="AlphaFoldDB" id="A0A7K1TI49"/>
<gene>
    <name evidence="1" type="ORF">GO988_17280</name>
</gene>
<evidence type="ECO:0000313" key="2">
    <source>
        <dbReference type="Proteomes" id="UP000441336"/>
    </source>
</evidence>
<reference evidence="1 2" key="1">
    <citation type="submission" date="2019-12" db="EMBL/GenBank/DDBJ databases">
        <title>Hymenobacter sp. HMF4947 Genome sequencing and assembly.</title>
        <authorList>
            <person name="Kang H."/>
            <person name="Cha I."/>
            <person name="Kim H."/>
            <person name="Joh K."/>
        </authorList>
    </citation>
    <scope>NUCLEOTIDE SEQUENCE [LARGE SCALE GENOMIC DNA]</scope>
    <source>
        <strain evidence="1 2">HMF4947</strain>
    </source>
</reference>
<accession>A0A7K1TI49</accession>
<proteinExistence type="predicted"/>
<keyword evidence="2" id="KW-1185">Reference proteome</keyword>